<evidence type="ECO:0000313" key="3">
    <source>
        <dbReference type="Proteomes" id="UP000001510"/>
    </source>
</evidence>
<protein>
    <submittedName>
        <fullName evidence="2">Uncharacterized protein</fullName>
    </submittedName>
</protein>
<dbReference type="Proteomes" id="UP000001510">
    <property type="component" value="Chromosome"/>
</dbReference>
<dbReference type="RefSeq" id="WP_004162547.1">
    <property type="nucleotide sequence ID" value="NC_010296.1"/>
</dbReference>
<dbReference type="PATRIC" id="fig|449447.4.peg.4274"/>
<dbReference type="EMBL" id="AP009552">
    <property type="protein sequence ID" value="BAG04514.1"/>
    <property type="molecule type" value="Genomic_DNA"/>
</dbReference>
<dbReference type="AlphaFoldDB" id="B0JUR6"/>
<dbReference type="STRING" id="449447.MAE_46920"/>
<keyword evidence="1" id="KW-1133">Transmembrane helix</keyword>
<evidence type="ECO:0000256" key="1">
    <source>
        <dbReference type="SAM" id="Phobius"/>
    </source>
</evidence>
<gene>
    <name evidence="2" type="ordered locus">MAE_46920</name>
</gene>
<name>B0JUR6_MICAN</name>
<keyword evidence="1" id="KW-0472">Membrane</keyword>
<dbReference type="BioCyc" id="MAER449447:MAE_RS20385-MONOMER"/>
<dbReference type="PaxDb" id="449447-MAE_46920"/>
<keyword evidence="1" id="KW-0812">Transmembrane</keyword>
<reference evidence="2 3" key="1">
    <citation type="journal article" date="2007" name="DNA Res.">
        <title>Complete genomic structure of the bloom-forming toxic cyanobacterium Microcystis aeruginosa NIES-843.</title>
        <authorList>
            <person name="Kaneko T."/>
            <person name="Nakajima N."/>
            <person name="Okamoto S."/>
            <person name="Suzuki I."/>
            <person name="Tanabe Y."/>
            <person name="Tamaoki M."/>
            <person name="Nakamura Y."/>
            <person name="Kasai F."/>
            <person name="Watanabe A."/>
            <person name="Kawashima K."/>
            <person name="Kishida Y."/>
            <person name="Ono A."/>
            <person name="Shimizu Y."/>
            <person name="Takahashi C."/>
            <person name="Minami C."/>
            <person name="Fujishiro T."/>
            <person name="Kohara M."/>
            <person name="Katoh M."/>
            <person name="Nakazaki N."/>
            <person name="Nakayama S."/>
            <person name="Yamada M."/>
            <person name="Tabata S."/>
            <person name="Watanabe M.M."/>
        </authorList>
    </citation>
    <scope>NUCLEOTIDE SEQUENCE [LARGE SCALE GENOMIC DNA]</scope>
    <source>
        <strain evidence="3">NIES-843 / IAM M-247</strain>
    </source>
</reference>
<organism evidence="2 3">
    <name type="scientific">Microcystis aeruginosa (strain NIES-843 / IAM M-2473)</name>
    <dbReference type="NCBI Taxonomy" id="449447"/>
    <lineage>
        <taxon>Bacteria</taxon>
        <taxon>Bacillati</taxon>
        <taxon>Cyanobacteriota</taxon>
        <taxon>Cyanophyceae</taxon>
        <taxon>Oscillatoriophycideae</taxon>
        <taxon>Chroococcales</taxon>
        <taxon>Microcystaceae</taxon>
        <taxon>Microcystis</taxon>
    </lineage>
</organism>
<keyword evidence="3" id="KW-1185">Reference proteome</keyword>
<dbReference type="HOGENOM" id="CLU_1072882_0_0_3"/>
<accession>B0JUR6</accession>
<dbReference type="KEGG" id="mar:MAE_46920"/>
<dbReference type="EnsemblBacteria" id="BAG04514">
    <property type="protein sequence ID" value="BAG04514"/>
    <property type="gene ID" value="MAE_46920"/>
</dbReference>
<sequence length="259" mass="28807">MLNTQTTFQSFKTVFGFTSVSLSTILFLNYGKVNAATIKITDPTPTYSDSIQECFGFDKTKYKDCRSDAYVSTTAIKGADAVKPGSEFRKSFDAWNAGNLWTLANGGELNAVFEVSTFDAFAKPNVGGVEIRIDFKYTGTDRADFFWSQGLYDNYLIGGGIVPPFYEMDVNPGGPTLPPLYPFQYADQHFYDKPAGYWPNSFFDAQTFISKVDYTNRVLTIYDGVSWGFKLSVPEPSAGIVSFMAVIGLMALVRRNRQS</sequence>
<feature type="transmembrane region" description="Helical" evidence="1">
    <location>
        <begin position="236"/>
        <end position="253"/>
    </location>
</feature>
<proteinExistence type="predicted"/>
<evidence type="ECO:0000313" key="2">
    <source>
        <dbReference type="EMBL" id="BAG04514.1"/>
    </source>
</evidence>